<name>A0A1V1VBZ6_PHODP</name>
<dbReference type="EMBL" id="CP061854">
    <property type="protein sequence ID" value="QOD57667.1"/>
    <property type="molecule type" value="Genomic_DNA"/>
</dbReference>
<dbReference type="Proteomes" id="UP000516656">
    <property type="component" value="Chromosome 1"/>
</dbReference>
<dbReference type="Proteomes" id="UP000218676">
    <property type="component" value="Chromosome 1"/>
</dbReference>
<proteinExistence type="predicted"/>
<evidence type="ECO:0000313" key="1">
    <source>
        <dbReference type="EMBL" id="BAX53100.1"/>
    </source>
</evidence>
<dbReference type="NCBIfam" id="TIGR04141">
    <property type="entry name" value="TIGR04141 family sporadically distributed protein"/>
    <property type="match status" value="1"/>
</dbReference>
<dbReference type="AlphaFoldDB" id="A0A1V1VBZ6"/>
<sequence>MSVSGGDSVYSFSKLAEFSDLPSISQSLINYYSEDSYKANFSWVDNIRRLKNDTKKAELDDKLREQVESKNAANLAITAPEVISWDKVIGFSFTHFRNTIYPTLDIDDYFNCLDSDRLTLSALKSHKLYVHQDNTSEVNYSLYKSFYFEVIDRNSTYILFSGDWFEVDNDYIELLNEQLDLIDISSLDFPTVHIWSHDGKNKIESEGSYNERTALLRSYYLLDKKTIKSRTTTSPIELCDLLTDEKQFIHVKHKKGGSSGLSHLFSQGYVAAEVVLSDREFRKKARRKLQSIKYGLNNLIPLDHINSHEYEVIFLILGEDNSTVKSSLPFFSKINLVKAYENLTQKGFKVTICGAGKESIEPPQEIEESNSENTELEM</sequence>
<reference evidence="2 4" key="3">
    <citation type="submission" date="2020-09" db="EMBL/GenBank/DDBJ databases">
        <title>Complete, closed and curated genome sequences of Photobacterium damselae subsp. piscicida isolates from Australia indicate localised evolution and additional plasmid-borne pathogenicity mechanisms.</title>
        <authorList>
            <person name="Baseggio L."/>
            <person name="Silayeva O."/>
            <person name="Buller N."/>
            <person name="Landos M."/>
            <person name="Engelstaedter J."/>
            <person name="Barnes A.C."/>
        </authorList>
    </citation>
    <scope>NUCLEOTIDE SEQUENCE [LARGE SCALE GENOMIC DNA]</scope>
    <source>
        <strain evidence="2 4">AS-16-0540-1</strain>
    </source>
</reference>
<dbReference type="EMBL" id="AP018045">
    <property type="protein sequence ID" value="BAX53100.1"/>
    <property type="molecule type" value="Genomic_DNA"/>
</dbReference>
<dbReference type="RefSeq" id="WP_167792547.1">
    <property type="nucleotide sequence ID" value="NZ_AP018045.1"/>
</dbReference>
<evidence type="ECO:0000313" key="3">
    <source>
        <dbReference type="Proteomes" id="UP000218676"/>
    </source>
</evidence>
<evidence type="ECO:0000313" key="4">
    <source>
        <dbReference type="Proteomes" id="UP000516656"/>
    </source>
</evidence>
<evidence type="ECO:0000313" key="2">
    <source>
        <dbReference type="EMBL" id="QOD57667.1"/>
    </source>
</evidence>
<accession>A0A1V1VBZ6</accession>
<protein>
    <submittedName>
        <fullName evidence="2">TIGR04141 family sporadically distributed protein</fullName>
    </submittedName>
</protein>
<reference evidence="3" key="2">
    <citation type="submission" date="2017-05" db="EMBL/GenBank/DDBJ databases">
        <title>Whole genome sequence of fish pathogenic bacteria, Photobacterium damselae subsp. piscicida, strain 91-197, isolated from hybrid striped bass (Morone sp.) in USA.</title>
        <authorList>
            <person name="Teru Y."/>
            <person name="Hikima J."/>
            <person name="Kono T."/>
            <person name="Sakai M."/>
            <person name="Takano T."/>
            <person name="Hawke J.P."/>
            <person name="Takeyama H."/>
            <person name="Aoki T."/>
        </authorList>
    </citation>
    <scope>NUCLEOTIDE SEQUENCE [LARGE SCALE GENOMIC DNA]</scope>
    <source>
        <strain evidence="3">91-197</strain>
    </source>
</reference>
<dbReference type="Pfam" id="PF19614">
    <property type="entry name" value="DUF6119"/>
    <property type="match status" value="1"/>
</dbReference>
<gene>
    <name evidence="2" type="ORF">IC627_07350</name>
    <name evidence="1" type="ORF">PDPUS_1_01726</name>
</gene>
<dbReference type="InterPro" id="IPR026487">
    <property type="entry name" value="CHP04141"/>
</dbReference>
<reference evidence="1" key="1">
    <citation type="journal article" date="2017" name="Genome Announc.">
        <title>Whole-Genome Sequence of Photobacterium damselae subsp. piscicida Strain 91-197, Isolated from Hybrid Striped Bass (Morone sp.) in the United States.</title>
        <authorList>
            <person name="Teru Y."/>
            <person name="Hikima J."/>
            <person name="Kono T."/>
            <person name="Sakai M."/>
            <person name="Takano T."/>
            <person name="Hawke J.P."/>
            <person name="Takeyama H."/>
            <person name="Aoki T."/>
        </authorList>
    </citation>
    <scope>NUCLEOTIDE SEQUENCE</scope>
    <source>
        <strain evidence="1">91-197</strain>
    </source>
</reference>
<organism evidence="1 3">
    <name type="scientific">Photobacterium damsela subsp. piscicida</name>
    <name type="common">Pasteurella piscicida</name>
    <dbReference type="NCBI Taxonomy" id="38294"/>
    <lineage>
        <taxon>Bacteria</taxon>
        <taxon>Pseudomonadati</taxon>
        <taxon>Pseudomonadota</taxon>
        <taxon>Gammaproteobacteria</taxon>
        <taxon>Vibrionales</taxon>
        <taxon>Vibrionaceae</taxon>
        <taxon>Photobacterium</taxon>
    </lineage>
</organism>